<dbReference type="Pfam" id="PF00373">
    <property type="entry name" value="FERM_M"/>
    <property type="match status" value="1"/>
</dbReference>
<proteinExistence type="predicted"/>
<dbReference type="PANTHER" id="PTHR22692">
    <property type="entry name" value="MYOSIN VII, XV"/>
    <property type="match status" value="1"/>
</dbReference>
<name>A0A6V7Y633_MELEN</name>
<dbReference type="CDD" id="cd14473">
    <property type="entry name" value="FERM_B-lobe"/>
    <property type="match status" value="1"/>
</dbReference>
<dbReference type="EMBL" id="CAJEWN010003241">
    <property type="protein sequence ID" value="CAD2206996.1"/>
    <property type="molecule type" value="Genomic_DNA"/>
</dbReference>
<protein>
    <recommendedName>
        <fullName evidence="1">FERM domain-containing protein</fullName>
    </recommendedName>
</protein>
<gene>
    <name evidence="2" type="ORF">MENT_LOCUS60899</name>
</gene>
<sequence length="367" mass="42532">MAADCAMRLQKALNQCNELITTEQQYCRLSPPHQVELEAIQYRQTQIYHKFYLPDGTQETIEVESWTRAKDFSKKIAARLGLLNSLQGFGLFIKLGEKVVCMPDKEYFFDFINQIQDWARKNSRREQVINGGRRVVNSQINFNYQVHFMRKLWLDVEPGKDLRQDIIFNYPQELPKYLRGYHKIDKNEAIHFAALILRAQTRDDKQPPIQHLQHILHELIPIDLLKSHNPNEWKKLISAELQKEGMPKTSTEAKLCFLQRIAKEPTFGSAFFEVKQSADPTLCSKLLIAINQYFHLTLDNGNRLLFETILGHKLDDLLTSYIQTLISKQEKENGKQKISPLSKIAVLLHQYKPNVNGSTSPILTNGN</sequence>
<dbReference type="InterPro" id="IPR019749">
    <property type="entry name" value="Band_41_domain"/>
</dbReference>
<dbReference type="Gene3D" id="3.10.20.90">
    <property type="entry name" value="Phosphatidylinositol 3-kinase Catalytic Subunit, Chain A, domain 1"/>
    <property type="match status" value="1"/>
</dbReference>
<dbReference type="Proteomes" id="UP000580250">
    <property type="component" value="Unassembled WGS sequence"/>
</dbReference>
<evidence type="ECO:0000259" key="1">
    <source>
        <dbReference type="PROSITE" id="PS50057"/>
    </source>
</evidence>
<comment type="caution">
    <text evidence="2">The sequence shown here is derived from an EMBL/GenBank/DDBJ whole genome shotgun (WGS) entry which is preliminary data.</text>
</comment>
<feature type="domain" description="FERM" evidence="1">
    <location>
        <begin position="47"/>
        <end position="367"/>
    </location>
</feature>
<dbReference type="PROSITE" id="PS50057">
    <property type="entry name" value="FERM_3"/>
    <property type="match status" value="1"/>
</dbReference>
<dbReference type="Gene3D" id="1.20.80.10">
    <property type="match status" value="1"/>
</dbReference>
<dbReference type="InterPro" id="IPR051567">
    <property type="entry name" value="Unconventional_Myosin_ATPase"/>
</dbReference>
<dbReference type="Pfam" id="PF21989">
    <property type="entry name" value="RA_2"/>
    <property type="match status" value="1"/>
</dbReference>
<dbReference type="InterPro" id="IPR035963">
    <property type="entry name" value="FERM_2"/>
</dbReference>
<dbReference type="InterPro" id="IPR000299">
    <property type="entry name" value="FERM_domain"/>
</dbReference>
<dbReference type="OrthoDB" id="5865851at2759"/>
<dbReference type="CDD" id="cd17093">
    <property type="entry name" value="FERM2_F1_Myosin-VII"/>
    <property type="match status" value="1"/>
</dbReference>
<evidence type="ECO:0000313" key="3">
    <source>
        <dbReference type="Proteomes" id="UP000580250"/>
    </source>
</evidence>
<dbReference type="SUPFAM" id="SSF47031">
    <property type="entry name" value="Second domain of FERM"/>
    <property type="match status" value="1"/>
</dbReference>
<organism evidence="2 3">
    <name type="scientific">Meloidogyne enterolobii</name>
    <name type="common">Root-knot nematode worm</name>
    <name type="synonym">Meloidogyne mayaguensis</name>
    <dbReference type="NCBI Taxonomy" id="390850"/>
    <lineage>
        <taxon>Eukaryota</taxon>
        <taxon>Metazoa</taxon>
        <taxon>Ecdysozoa</taxon>
        <taxon>Nematoda</taxon>
        <taxon>Chromadorea</taxon>
        <taxon>Rhabditida</taxon>
        <taxon>Tylenchina</taxon>
        <taxon>Tylenchomorpha</taxon>
        <taxon>Tylenchoidea</taxon>
        <taxon>Meloidogynidae</taxon>
        <taxon>Meloidogyninae</taxon>
        <taxon>Meloidogyne</taxon>
    </lineage>
</organism>
<evidence type="ECO:0000313" key="2">
    <source>
        <dbReference type="EMBL" id="CAD2206996.1"/>
    </source>
</evidence>
<dbReference type="InterPro" id="IPR014352">
    <property type="entry name" value="FERM/acyl-CoA-bd_prot_sf"/>
</dbReference>
<reference evidence="2 3" key="1">
    <citation type="submission" date="2020-08" db="EMBL/GenBank/DDBJ databases">
        <authorList>
            <person name="Koutsovoulos G."/>
            <person name="Danchin GJ E."/>
        </authorList>
    </citation>
    <scope>NUCLEOTIDE SEQUENCE [LARGE SCALE GENOMIC DNA]</scope>
</reference>
<dbReference type="SMART" id="SM00295">
    <property type="entry name" value="B41"/>
    <property type="match status" value="1"/>
</dbReference>
<dbReference type="InterPro" id="IPR019748">
    <property type="entry name" value="FERM_central"/>
</dbReference>
<dbReference type="GO" id="GO:0005737">
    <property type="term" value="C:cytoplasm"/>
    <property type="evidence" value="ECO:0007669"/>
    <property type="project" value="UniProtKB-SubCell"/>
</dbReference>
<dbReference type="SUPFAM" id="SSF54236">
    <property type="entry name" value="Ubiquitin-like"/>
    <property type="match status" value="1"/>
</dbReference>
<dbReference type="InterPro" id="IPR029071">
    <property type="entry name" value="Ubiquitin-like_domsf"/>
</dbReference>
<dbReference type="PANTHER" id="PTHR22692:SF33">
    <property type="entry name" value="MYOSIN"/>
    <property type="match status" value="1"/>
</dbReference>
<accession>A0A6V7Y633</accession>
<dbReference type="AlphaFoldDB" id="A0A6V7Y633"/>